<dbReference type="OrthoDB" id="422728at2759"/>
<protein>
    <submittedName>
        <fullName evidence="7">XIAP-associated factor 1</fullName>
    </submittedName>
</protein>
<dbReference type="Gene3D" id="3.30.40.10">
    <property type="entry name" value="Zinc/RING finger domain, C3HC4 (zinc finger)"/>
    <property type="match status" value="2"/>
</dbReference>
<reference evidence="8" key="1">
    <citation type="journal article" date="2013" name="Science">
        <title>Comparative analysis of bat genomes provides insight into the evolution of flight and immunity.</title>
        <authorList>
            <person name="Zhang G."/>
            <person name="Cowled C."/>
            <person name="Shi Z."/>
            <person name="Huang Z."/>
            <person name="Bishop-Lilly K.A."/>
            <person name="Fang X."/>
            <person name="Wynne J.W."/>
            <person name="Xiong Z."/>
            <person name="Baker M.L."/>
            <person name="Zhao W."/>
            <person name="Tachedjian M."/>
            <person name="Zhu Y."/>
            <person name="Zhou P."/>
            <person name="Jiang X."/>
            <person name="Ng J."/>
            <person name="Yang L."/>
            <person name="Wu L."/>
            <person name="Xiao J."/>
            <person name="Feng Y."/>
            <person name="Chen Y."/>
            <person name="Sun X."/>
            <person name="Zhang Y."/>
            <person name="Marsh G.A."/>
            <person name="Crameri G."/>
            <person name="Broder C.C."/>
            <person name="Frey K.G."/>
            <person name="Wang L.F."/>
            <person name="Wang J."/>
        </authorList>
    </citation>
    <scope>NUCLEOTIDE SEQUENCE [LARGE SCALE GENOMIC DNA]</scope>
</reference>
<accession>L5MB26</accession>
<dbReference type="Gene3D" id="6.10.250.1730">
    <property type="match status" value="1"/>
</dbReference>
<feature type="domain" description="XIAP-associated factor 1 C-terminal" evidence="5">
    <location>
        <begin position="246"/>
        <end position="282"/>
    </location>
</feature>
<dbReference type="InterPro" id="IPR051986">
    <property type="entry name" value="Innate_Immune_Apopt_Reg"/>
</dbReference>
<name>L5MB26_MYODS</name>
<keyword evidence="3" id="KW-0862">Zinc</keyword>
<feature type="compositionally biased region" description="Polar residues" evidence="4">
    <location>
        <begin position="215"/>
        <end position="233"/>
    </location>
</feature>
<dbReference type="Proteomes" id="UP000010556">
    <property type="component" value="Unassembled WGS sequence"/>
</dbReference>
<feature type="region of interest" description="Disordered" evidence="4">
    <location>
        <begin position="179"/>
        <end position="241"/>
    </location>
</feature>
<keyword evidence="1" id="KW-0479">Metal-binding</keyword>
<keyword evidence="8" id="KW-1185">Reference proteome</keyword>
<evidence type="ECO:0000256" key="3">
    <source>
        <dbReference type="ARBA" id="ARBA00022833"/>
    </source>
</evidence>
<feature type="domain" description="TRAFD1/XAF1 zinc finger" evidence="6">
    <location>
        <begin position="95"/>
        <end position="131"/>
    </location>
</feature>
<dbReference type="Pfam" id="PF21366">
    <property type="entry name" value="TRAFD1-XIAF1_ZnF"/>
    <property type="match status" value="1"/>
</dbReference>
<organism evidence="7 8">
    <name type="scientific">Myotis davidii</name>
    <name type="common">David's myotis</name>
    <dbReference type="NCBI Taxonomy" id="225400"/>
    <lineage>
        <taxon>Eukaryota</taxon>
        <taxon>Metazoa</taxon>
        <taxon>Chordata</taxon>
        <taxon>Craniata</taxon>
        <taxon>Vertebrata</taxon>
        <taxon>Euteleostomi</taxon>
        <taxon>Mammalia</taxon>
        <taxon>Eutheria</taxon>
        <taxon>Laurasiatheria</taxon>
        <taxon>Chiroptera</taxon>
        <taxon>Yangochiroptera</taxon>
        <taxon>Vespertilionidae</taxon>
        <taxon>Myotis</taxon>
    </lineage>
</organism>
<dbReference type="GO" id="GO:0006915">
    <property type="term" value="P:apoptotic process"/>
    <property type="evidence" value="ECO:0007669"/>
    <property type="project" value="InterPro"/>
</dbReference>
<evidence type="ECO:0000256" key="2">
    <source>
        <dbReference type="ARBA" id="ARBA00022771"/>
    </source>
</evidence>
<dbReference type="InterPro" id="IPR049439">
    <property type="entry name" value="TRAFD1-XIAF1_Znf"/>
</dbReference>
<gene>
    <name evidence="7" type="ORF">MDA_GLEAN10006143</name>
</gene>
<evidence type="ECO:0000256" key="1">
    <source>
        <dbReference type="ARBA" id="ARBA00022723"/>
    </source>
</evidence>
<dbReference type="InterPro" id="IPR013083">
    <property type="entry name" value="Znf_RING/FYVE/PHD"/>
</dbReference>
<evidence type="ECO:0000313" key="8">
    <source>
        <dbReference type="Proteomes" id="UP000010556"/>
    </source>
</evidence>
<dbReference type="AlphaFoldDB" id="L5MB26"/>
<dbReference type="GO" id="GO:0005739">
    <property type="term" value="C:mitochondrion"/>
    <property type="evidence" value="ECO:0007669"/>
    <property type="project" value="TreeGrafter"/>
</dbReference>
<dbReference type="InterPro" id="IPR041386">
    <property type="entry name" value="XAF1_C"/>
</dbReference>
<sequence>MEGAFQVCGNCKRRVASAHLALHEAHCLLFLTRCPECKEPVLQAKMDEHRENGHQQVGCAMCQQSMQKSVLAFHETRECQERPVVCEFCRAAVRFSKLEIHEHHCGNRIELCLDCGQPIMLRTLAQHRDACQSEQAQHRTGKKISAPESSICCHYCNQMIPGNKYLHHMDKCRTTSEPAKYFPTEETRNSPPTLPSQAAEDQTPTAVKDVRPKTKNTSRFPLLSENSTKQVPRSTDKTLDLPLKPERQPWVVDDPAYNILRRCPQCDILLPLPTLNQHQVPASALSSPGCTPSGLQGLEKPRTCRVCADPATGKALPCLLLCMPTSTLSQHLPPGLLASSPRDGATFEGRSSSFISVSPVPGPGVDHSKCFKQLSK</sequence>
<evidence type="ECO:0000256" key="4">
    <source>
        <dbReference type="SAM" id="MobiDB-lite"/>
    </source>
</evidence>
<keyword evidence="2" id="KW-0863">Zinc-finger</keyword>
<dbReference type="EMBL" id="KB102159">
    <property type="protein sequence ID" value="ELK35824.1"/>
    <property type="molecule type" value="Genomic_DNA"/>
</dbReference>
<evidence type="ECO:0000313" key="7">
    <source>
        <dbReference type="EMBL" id="ELK35824.1"/>
    </source>
</evidence>
<dbReference type="Pfam" id="PF18608">
    <property type="entry name" value="XAF1_C"/>
    <property type="match status" value="1"/>
</dbReference>
<dbReference type="InterPro" id="IPR031220">
    <property type="entry name" value="XAF1_C_sf"/>
</dbReference>
<proteinExistence type="predicted"/>
<dbReference type="PANTHER" id="PTHR16295:SF17">
    <property type="entry name" value="XIAP-ASSOCIATED FACTOR 1"/>
    <property type="match status" value="1"/>
</dbReference>
<dbReference type="KEGG" id="myd:102755330"/>
<feature type="compositionally biased region" description="Polar residues" evidence="4">
    <location>
        <begin position="189"/>
        <end position="205"/>
    </location>
</feature>
<dbReference type="PANTHER" id="PTHR16295">
    <property type="entry name" value="TRAF-TYPE ZINC FINGER PROTEIN-RELATED"/>
    <property type="match status" value="1"/>
</dbReference>
<evidence type="ECO:0000259" key="6">
    <source>
        <dbReference type="Pfam" id="PF21366"/>
    </source>
</evidence>
<evidence type="ECO:0000259" key="5">
    <source>
        <dbReference type="Pfam" id="PF18608"/>
    </source>
</evidence>
<dbReference type="GO" id="GO:0008270">
    <property type="term" value="F:zinc ion binding"/>
    <property type="evidence" value="ECO:0007669"/>
    <property type="project" value="UniProtKB-KW"/>
</dbReference>
<dbReference type="eggNOG" id="ENOG502QQRU">
    <property type="taxonomic scope" value="Eukaryota"/>
</dbReference>